<organism evidence="2 3">
    <name type="scientific">Undibacterium squillarum</name>
    <dbReference type="NCBI Taxonomy" id="1131567"/>
    <lineage>
        <taxon>Bacteria</taxon>
        <taxon>Pseudomonadati</taxon>
        <taxon>Pseudomonadota</taxon>
        <taxon>Betaproteobacteria</taxon>
        <taxon>Burkholderiales</taxon>
        <taxon>Oxalobacteraceae</taxon>
        <taxon>Undibacterium</taxon>
    </lineage>
</organism>
<dbReference type="Pfam" id="PF00188">
    <property type="entry name" value="CAP"/>
    <property type="match status" value="1"/>
</dbReference>
<reference evidence="3" key="1">
    <citation type="journal article" date="2019" name="Int. J. Syst. Evol. Microbiol.">
        <title>The Global Catalogue of Microorganisms (GCM) 10K type strain sequencing project: providing services to taxonomists for standard genome sequencing and annotation.</title>
        <authorList>
            <consortium name="The Broad Institute Genomics Platform"/>
            <consortium name="The Broad Institute Genome Sequencing Center for Infectious Disease"/>
            <person name="Wu L."/>
            <person name="Ma J."/>
        </authorList>
    </citation>
    <scope>NUCLEOTIDE SEQUENCE [LARGE SCALE GENOMIC DNA]</scope>
    <source>
        <strain evidence="3">KCTC 23917</strain>
    </source>
</reference>
<feature type="domain" description="SCP" evidence="1">
    <location>
        <begin position="35"/>
        <end position="154"/>
    </location>
</feature>
<sequence>MNNATDYPHCTQLPLQEYVPEPDYLPLSPELQAFYELNAIRRKLGLGLLAQHAQLDNAARNHLRYIIRNLPADTNAYGHAELPGKPEFTGIGPTERAQFAGYPGTAGENLGGANAAFHLSPAFNFLNTISHARLMLDQCATNIGIGYAAISDRGNQLDPLVLNFGNLFSGAGHTICQKNSERFYFHYPYDGQINVPLSMTPEDPNPVPDLPKDTAGHDDWMRGTSAVVIFGFERSATIEQIESSVTEMRSGQALPVRLFWWKSSQYPNPHRDKHIAYLVGYQPFKPKSSYKVMVNAVVSGAQIKKEFSFSTR</sequence>
<protein>
    <recommendedName>
        <fullName evidence="1">SCP domain-containing protein</fullName>
    </recommendedName>
</protein>
<dbReference type="InterPro" id="IPR035940">
    <property type="entry name" value="CAP_sf"/>
</dbReference>
<dbReference type="Gene3D" id="3.40.33.10">
    <property type="entry name" value="CAP"/>
    <property type="match status" value="1"/>
</dbReference>
<keyword evidence="3" id="KW-1185">Reference proteome</keyword>
<evidence type="ECO:0000313" key="3">
    <source>
        <dbReference type="Proteomes" id="UP000653343"/>
    </source>
</evidence>
<dbReference type="Proteomes" id="UP000653343">
    <property type="component" value="Unassembled WGS sequence"/>
</dbReference>
<gene>
    <name evidence="2" type="ORF">GCM10010946_13390</name>
</gene>
<comment type="caution">
    <text evidence="2">The sequence shown here is derived from an EMBL/GenBank/DDBJ whole genome shotgun (WGS) entry which is preliminary data.</text>
</comment>
<name>A0ABQ2XX56_9BURK</name>
<dbReference type="InterPro" id="IPR014044">
    <property type="entry name" value="CAP_dom"/>
</dbReference>
<dbReference type="RefSeq" id="WP_189356267.1">
    <property type="nucleotide sequence ID" value="NZ_BMYU01000002.1"/>
</dbReference>
<dbReference type="SUPFAM" id="SSF55797">
    <property type="entry name" value="PR-1-like"/>
    <property type="match status" value="1"/>
</dbReference>
<proteinExistence type="predicted"/>
<evidence type="ECO:0000313" key="2">
    <source>
        <dbReference type="EMBL" id="GGX36789.1"/>
    </source>
</evidence>
<evidence type="ECO:0000259" key="1">
    <source>
        <dbReference type="Pfam" id="PF00188"/>
    </source>
</evidence>
<accession>A0ABQ2XX56</accession>
<dbReference type="EMBL" id="BMYU01000002">
    <property type="protein sequence ID" value="GGX36789.1"/>
    <property type="molecule type" value="Genomic_DNA"/>
</dbReference>
<dbReference type="CDD" id="cd05379">
    <property type="entry name" value="CAP_bacterial"/>
    <property type="match status" value="1"/>
</dbReference>